<gene>
    <name evidence="4" type="ORF">BRPE64_ECDS02250</name>
</gene>
<dbReference type="Proteomes" id="UP000013966">
    <property type="component" value="Plasmid p2"/>
</dbReference>
<dbReference type="EMBL" id="AP013062">
    <property type="protein sequence ID" value="BAO94107.1"/>
    <property type="molecule type" value="Genomic_DNA"/>
</dbReference>
<dbReference type="Gene3D" id="1.10.10.2690">
    <property type="match status" value="1"/>
</dbReference>
<protein>
    <submittedName>
        <fullName evidence="4">Probable transcriptional repressor protein trfb</fullName>
    </submittedName>
</protein>
<keyword evidence="5" id="KW-1185">Reference proteome</keyword>
<accession>A0A060PH45</accession>
<dbReference type="AlphaFoldDB" id="A0A060PH45"/>
<geneLocation type="plasmid" evidence="4 5">
    <name>p2</name>
</geneLocation>
<organism evidence="4 5">
    <name type="scientific">Caballeronia insecticola</name>
    <dbReference type="NCBI Taxonomy" id="758793"/>
    <lineage>
        <taxon>Bacteria</taxon>
        <taxon>Pseudomonadati</taxon>
        <taxon>Pseudomonadota</taxon>
        <taxon>Betaproteobacteria</taxon>
        <taxon>Burkholderiales</taxon>
        <taxon>Burkholderiaceae</taxon>
        <taxon>Caballeronia</taxon>
    </lineage>
</organism>
<dbReference type="KEGG" id="buo:BRPE64_ECDS02250"/>
<dbReference type="HOGENOM" id="CLU_1764567_0_0_4"/>
<reference evidence="4 5" key="1">
    <citation type="journal article" date="2013" name="Genome Announc.">
        <title>Complete Genome Sequence of Burkholderia sp. Strain RPE64, Bacterial Symbiont of the Bean Bug Riptortus pedestris.</title>
        <authorList>
            <person name="Shibata T.F."/>
            <person name="Maeda T."/>
            <person name="Nikoh N."/>
            <person name="Yamaguchi K."/>
            <person name="Oshima K."/>
            <person name="Hattori M."/>
            <person name="Nishiyama T."/>
            <person name="Hasebe M."/>
            <person name="Fukatsu T."/>
            <person name="Kikuchi Y."/>
            <person name="Shigenobu S."/>
        </authorList>
    </citation>
    <scope>NUCLEOTIDE SEQUENCE [LARGE SCALE GENOMIC DNA]</scope>
    <source>
        <plasmid evidence="4 5">p2</plasmid>
    </source>
</reference>
<keyword evidence="2" id="KW-0804">Transcription</keyword>
<proteinExistence type="predicted"/>
<evidence type="ECO:0000313" key="4">
    <source>
        <dbReference type="EMBL" id="BAO94107.1"/>
    </source>
</evidence>
<evidence type="ECO:0000256" key="1">
    <source>
        <dbReference type="ARBA" id="ARBA00023015"/>
    </source>
</evidence>
<keyword evidence="1" id="KW-0805">Transcription regulation</keyword>
<dbReference type="InterPro" id="IPR053721">
    <property type="entry name" value="Fimbrial_Adhesin_Reg"/>
</dbReference>
<sequence length="147" mass="16602">MVTVPVVFIARAPETLVWQRTYVKMRRFYLAERGAAEFSHSKILSMRGKHGSRTDDGERLLRHSCRLKRMTVGNVEIARRVLVDGISQVDAATESGLSKQRVGAVIKAVQAAGREIPPDWEHVDVWLPPELAAKVRRMAEEERGRIS</sequence>
<keyword evidence="4" id="KW-0614">Plasmid</keyword>
<feature type="domain" description="TrfB transcriptional repressor protein" evidence="3">
    <location>
        <begin position="66"/>
        <end position="136"/>
    </location>
</feature>
<reference evidence="4 5" key="2">
    <citation type="journal article" date="2018" name="Int. J. Syst. Evol. Microbiol.">
        <title>Burkholderia insecticola sp. nov., a gut symbiotic bacterium of the bean bug Riptortus pedestris.</title>
        <authorList>
            <person name="Takeshita K."/>
            <person name="Tamaki H."/>
            <person name="Ohbayashi T."/>
            <person name="Meng X.-Y."/>
            <person name="Sone T."/>
            <person name="Mitani Y."/>
            <person name="Peeters C."/>
            <person name="Kikuchi Y."/>
            <person name="Vandamme P."/>
        </authorList>
    </citation>
    <scope>NUCLEOTIDE SEQUENCE [LARGE SCALE GENOMIC DNA]</scope>
    <source>
        <strain evidence="4">RPE64</strain>
        <plasmid evidence="4 5">p2</plasmid>
    </source>
</reference>
<dbReference type="InterPro" id="IPR032428">
    <property type="entry name" value="TrfB"/>
</dbReference>
<name>A0A060PH45_9BURK</name>
<evidence type="ECO:0000256" key="2">
    <source>
        <dbReference type="ARBA" id="ARBA00023163"/>
    </source>
</evidence>
<dbReference type="Pfam" id="PF16509">
    <property type="entry name" value="KORA"/>
    <property type="match status" value="1"/>
</dbReference>
<evidence type="ECO:0000313" key="5">
    <source>
        <dbReference type="Proteomes" id="UP000013966"/>
    </source>
</evidence>
<evidence type="ECO:0000259" key="3">
    <source>
        <dbReference type="Pfam" id="PF16509"/>
    </source>
</evidence>